<comment type="caution">
    <text evidence="6">The sequence shown here is derived from an EMBL/GenBank/DDBJ whole genome shotgun (WGS) entry which is preliminary data.</text>
</comment>
<feature type="region of interest" description="Disordered" evidence="2">
    <location>
        <begin position="265"/>
        <end position="388"/>
    </location>
</feature>
<dbReference type="Proteomes" id="UP000585474">
    <property type="component" value="Unassembled WGS sequence"/>
</dbReference>
<dbReference type="Pfam" id="PF23654">
    <property type="entry name" value="ARM_LIN_2nd"/>
    <property type="match status" value="1"/>
</dbReference>
<feature type="compositionally biased region" description="Polar residues" evidence="2">
    <location>
        <begin position="342"/>
        <end position="358"/>
    </location>
</feature>
<organism evidence="6 7">
    <name type="scientific">Actinidia rufa</name>
    <dbReference type="NCBI Taxonomy" id="165716"/>
    <lineage>
        <taxon>Eukaryota</taxon>
        <taxon>Viridiplantae</taxon>
        <taxon>Streptophyta</taxon>
        <taxon>Embryophyta</taxon>
        <taxon>Tracheophyta</taxon>
        <taxon>Spermatophyta</taxon>
        <taxon>Magnoliopsida</taxon>
        <taxon>eudicotyledons</taxon>
        <taxon>Gunneridae</taxon>
        <taxon>Pentapetalae</taxon>
        <taxon>asterids</taxon>
        <taxon>Ericales</taxon>
        <taxon>Actinidiaceae</taxon>
        <taxon>Actinidia</taxon>
    </lineage>
</organism>
<dbReference type="EMBL" id="BJWL01000004">
    <property type="protein sequence ID" value="GFY86247.1"/>
    <property type="molecule type" value="Genomic_DNA"/>
</dbReference>
<dbReference type="OrthoDB" id="6252103at2759"/>
<dbReference type="InterPro" id="IPR016024">
    <property type="entry name" value="ARM-type_fold"/>
</dbReference>
<gene>
    <name evidence="6" type="ORF">Acr_04g0009850</name>
</gene>
<evidence type="ECO:0000256" key="2">
    <source>
        <dbReference type="SAM" id="MobiDB-lite"/>
    </source>
</evidence>
<dbReference type="PANTHER" id="PTHR47446">
    <property type="entry name" value="RING-TYPE E3 UBIQUITIN TRANSFERASE"/>
    <property type="match status" value="1"/>
</dbReference>
<dbReference type="InterPro" id="IPR011989">
    <property type="entry name" value="ARM-like"/>
</dbReference>
<dbReference type="SUPFAM" id="SSF50978">
    <property type="entry name" value="WD40 repeat-like"/>
    <property type="match status" value="1"/>
</dbReference>
<dbReference type="GO" id="GO:0070552">
    <property type="term" value="C:BRISC complex"/>
    <property type="evidence" value="ECO:0007669"/>
    <property type="project" value="InterPro"/>
</dbReference>
<dbReference type="InterPro" id="IPR036322">
    <property type="entry name" value="WD40_repeat_dom_sf"/>
</dbReference>
<feature type="domain" description="Putative E3 ubiquitin-protein ligase LIN N-terminal" evidence="3">
    <location>
        <begin position="9"/>
        <end position="234"/>
    </location>
</feature>
<feature type="domain" description="Putative E3 ubiquitin-protein ligase LIN ARM repeats" evidence="5">
    <location>
        <begin position="594"/>
        <end position="698"/>
    </location>
</feature>
<dbReference type="InterPro" id="IPR015943">
    <property type="entry name" value="WD40/YVTN_repeat-like_dom_sf"/>
</dbReference>
<dbReference type="InterPro" id="IPR055566">
    <property type="entry name" value="ARM_LIN"/>
</dbReference>
<feature type="compositionally biased region" description="Basic and acidic residues" evidence="2">
    <location>
        <begin position="269"/>
        <end position="278"/>
    </location>
</feature>
<dbReference type="Pfam" id="PF23568">
    <property type="entry name" value="ARM_LIN"/>
    <property type="match status" value="1"/>
</dbReference>
<sequence>MAGNYRFAMDQKDIVRFLTTTVGSFIQDRLLDREQRTQQKEQCAERLAADDGSSGKDKEIRYSDQAVLANLDWGIDALEEAINTSNMETKLARLDYAEKMLQVCAMLNSSHKTAGVPNFYLSAWAHLNLSYMWKLRNNVHNTFVGWYSEERHRLVMDVIPDSSDLSITVDFDQFFNESLVFSMRPDQTEKLQKLEQVYGQSLDENTRLYAKYYKDCMNFDSATSKKVIPMLPIVEAPMTPLHEVSRSIPDYVRFGPILPKSAGFSPVLKSRDNGREASRLSVTSTCSQNLEESAIWDPQEGLPEDDEDDSVKEHDACEDSENGSRKLVSPSNFIKNTDEESGSNIQPKKGNSQMQSPTIFPPMESPKTRSPYISSPKPEIHHKKESSTSMLRLLSTRAMDFTISSLPVTPQLHYDSSASSEDSDDEMPDLQKSSSKNIGHAHSMSYSNVTSQTIENSYLNELDEGSHSCISLPLSEKLTPQSKTAKRLCVPHHQPDYSSSETPRSSISSPSREILSGSTLSRAFSPSYHRGRDESSNNKNRRFMRAVVSTSPTSVISQAALETMINGLKPYVTCLCTSEDLHECEAAVLTIAGILSASLNREVLRASVYILSELIFADDRIGETLTRVDSDFDCFATLLKNGLAEAAVLIYLLRPAFSQLSSHDIIPSLVQLILTNNEELDDLKLVMEPKDAAVAILEQLLVGGDENSRSLNALSVISANGIPALIKCLDSVEGRQSIVSILLRTLCNQVLQIIKDEGAFSTMHTLLVYLQMAPMEQQPAVATLLLQLDLLVEPRKMSIYREEAIEALIEALRRKDFPNCQVLAFDALLSLSGRLTPSGKPYTEAWLLKIAGFDQQYNTLMRAERPKTRENELTETMEEEEKAASSWEKRVAFVLSNHEKGAIFKALEECFKNNSIEMAKSCLVMSTWLTHMLYSFPDIGIRDIARKAFLDQFINVLQSSKNLEEKILVTLALKSFITDPGALIDLGAYAKCMYKNLRKLKRNSTMINDILKALINLPSIDAVWDAGKRVPRLIQEVREHTKAVTCLYVSSSCDKLYSGSLDKTIRVWAIKQEEIHCLQVHDVKDGVLALTANSKVACFSTHGTGVKVYNWSGVPKHVNFNKNVKSLVMTGNKLYCGCSGYCIQEVDLCKYTSTVFYSGARKLLGKQTIYSLHIHNDLLFAGGSSVDGIAGKVFALSTKAVIGSLSTGYDIHCIAVNNDFIFTATKCGVIEVWLKERVTKIATMKMACGGHAKITSLTSDSNGEMLFAGSSEGKIQSFPLSLTANSSETRRPVPVADKTPRVPDDSTDDRTFTFHCDLTIVSRRDYSSSPNLRSLAMAIDTVPPLIAAQLNYLLSHSPLPIKVEQMWSGSKNHGLLDRFTLVIPFCLDYIRWDVIYNALYPLAAPDIIFGPEDESFRPYYAAGEEGDLKSPKNSMSDWNCKDPTRLLSLILELRELYMTYQRKRVGEVEDERLKFELSTIVSREGIEMYMSSGIEKVLSSGTSLHLCNCFYELTEEVKFALPLLGVDINKMVTGCPWRQKQKIFLQVIFPVGRKYMSTPSAPRLKLVASPELKALFSIEDFRLPSWLDGMYVGHISKKELLFDSSWKVHGRIPSHFRGLASVTDAVSSIDVRRKFIVALAPLFGRPVEADPVFCRKAAFLTSSGVFTFLGPLCAITSQNSHVRAMARSGPPPPRA</sequence>
<dbReference type="InterPro" id="IPR056512">
    <property type="entry name" value="LIN_N"/>
</dbReference>
<evidence type="ECO:0000313" key="7">
    <source>
        <dbReference type="Proteomes" id="UP000585474"/>
    </source>
</evidence>
<dbReference type="PROSITE" id="PS50082">
    <property type="entry name" value="WD_REPEATS_2"/>
    <property type="match status" value="1"/>
</dbReference>
<feature type="region of interest" description="Disordered" evidence="2">
    <location>
        <begin position="411"/>
        <end position="441"/>
    </location>
</feature>
<feature type="domain" description="Putative E3 ubiquitin-protein ligase LIN ARM-like" evidence="4">
    <location>
        <begin position="744"/>
        <end position="1012"/>
    </location>
</feature>
<keyword evidence="1" id="KW-0853">WD repeat</keyword>
<name>A0A7J0EKT9_9ERIC</name>
<dbReference type="PANTHER" id="PTHR47446:SF3">
    <property type="entry name" value="RING-TYPE E3 UBIQUITIN TRANSFERASE"/>
    <property type="match status" value="1"/>
</dbReference>
<keyword evidence="7" id="KW-1185">Reference proteome</keyword>
<feature type="repeat" description="WD" evidence="1">
    <location>
        <begin position="1037"/>
        <end position="1071"/>
    </location>
</feature>
<evidence type="ECO:0000256" key="1">
    <source>
        <dbReference type="PROSITE-ProRule" id="PRU00221"/>
    </source>
</evidence>
<dbReference type="Pfam" id="PF23628">
    <property type="entry name" value="ARM_LIN_C"/>
    <property type="match status" value="1"/>
</dbReference>
<reference evidence="6 7" key="1">
    <citation type="submission" date="2019-07" db="EMBL/GenBank/DDBJ databases">
        <title>De Novo Assembly of kiwifruit Actinidia rufa.</title>
        <authorList>
            <person name="Sugita-Konishi S."/>
            <person name="Sato K."/>
            <person name="Mori E."/>
            <person name="Abe Y."/>
            <person name="Kisaki G."/>
            <person name="Hamano K."/>
            <person name="Suezawa K."/>
            <person name="Otani M."/>
            <person name="Fukuda T."/>
            <person name="Manabe T."/>
            <person name="Gomi K."/>
            <person name="Tabuchi M."/>
            <person name="Akimitsu K."/>
            <person name="Kataoka I."/>
        </authorList>
    </citation>
    <scope>NUCLEOTIDE SEQUENCE [LARGE SCALE GENOMIC DNA]</scope>
    <source>
        <strain evidence="7">cv. Fuchu</strain>
    </source>
</reference>
<dbReference type="SUPFAM" id="SSF48371">
    <property type="entry name" value="ARM repeat"/>
    <property type="match status" value="1"/>
</dbReference>
<protein>
    <submittedName>
        <fullName evidence="6">Uncharacterized protein</fullName>
    </submittedName>
</protein>
<dbReference type="Gene3D" id="2.130.10.10">
    <property type="entry name" value="YVTN repeat-like/Quinoprotein amine dehydrogenase"/>
    <property type="match status" value="1"/>
</dbReference>
<dbReference type="InterPro" id="IPR001680">
    <property type="entry name" value="WD40_rpt"/>
</dbReference>
<dbReference type="Pfam" id="PF06113">
    <property type="entry name" value="BRE"/>
    <property type="match status" value="1"/>
</dbReference>
<feature type="region of interest" description="Disordered" evidence="2">
    <location>
        <begin position="492"/>
        <end position="516"/>
    </location>
</feature>
<dbReference type="Pfam" id="PF00400">
    <property type="entry name" value="WD40"/>
    <property type="match status" value="1"/>
</dbReference>
<dbReference type="Gene3D" id="1.25.10.10">
    <property type="entry name" value="Leucine-rich Repeat Variant"/>
    <property type="match status" value="1"/>
</dbReference>
<evidence type="ECO:0000259" key="5">
    <source>
        <dbReference type="Pfam" id="PF23654"/>
    </source>
</evidence>
<feature type="compositionally biased region" description="Low complexity" evidence="2">
    <location>
        <begin position="498"/>
        <end position="516"/>
    </location>
</feature>
<proteinExistence type="predicted"/>
<dbReference type="InterPro" id="IPR056514">
    <property type="entry name" value="ARM_LIN_2nd"/>
</dbReference>
<evidence type="ECO:0000259" key="3">
    <source>
        <dbReference type="Pfam" id="PF23568"/>
    </source>
</evidence>
<evidence type="ECO:0000313" key="6">
    <source>
        <dbReference type="EMBL" id="GFY86247.1"/>
    </source>
</evidence>
<feature type="region of interest" description="Disordered" evidence="2">
    <location>
        <begin position="1285"/>
        <end position="1306"/>
    </location>
</feature>
<dbReference type="PROSITE" id="PS50294">
    <property type="entry name" value="WD_REPEATS_REGION"/>
    <property type="match status" value="1"/>
</dbReference>
<feature type="compositionally biased region" description="Polar residues" evidence="2">
    <location>
        <begin position="280"/>
        <end position="291"/>
    </location>
</feature>
<dbReference type="SMART" id="SM00320">
    <property type="entry name" value="WD40"/>
    <property type="match status" value="3"/>
</dbReference>
<evidence type="ECO:0000259" key="4">
    <source>
        <dbReference type="Pfam" id="PF23628"/>
    </source>
</evidence>
<dbReference type="InterPro" id="IPR010358">
    <property type="entry name" value="BRE"/>
</dbReference>
<accession>A0A7J0EKT9</accession>
<dbReference type="InterPro" id="IPR052858">
    <property type="entry name" value="E3_ubiquitin-ligase_LIN"/>
</dbReference>